<keyword evidence="2" id="KW-0812">Transmembrane</keyword>
<dbReference type="Proteomes" id="UP000435910">
    <property type="component" value="Unassembled WGS sequence"/>
</dbReference>
<dbReference type="Pfam" id="PF13514">
    <property type="entry name" value="AAA_27"/>
    <property type="match status" value="1"/>
</dbReference>
<feature type="coiled-coil region" evidence="1">
    <location>
        <begin position="382"/>
        <end position="416"/>
    </location>
</feature>
<protein>
    <submittedName>
        <fullName evidence="4">Chromosome partition protein Smc</fullName>
    </submittedName>
</protein>
<evidence type="ECO:0000256" key="2">
    <source>
        <dbReference type="SAM" id="Phobius"/>
    </source>
</evidence>
<dbReference type="SUPFAM" id="SSF52540">
    <property type="entry name" value="P-loop containing nucleoside triphosphate hydrolases"/>
    <property type="match status" value="1"/>
</dbReference>
<evidence type="ECO:0000256" key="1">
    <source>
        <dbReference type="SAM" id="Coils"/>
    </source>
</evidence>
<feature type="transmembrane region" description="Helical" evidence="2">
    <location>
        <begin position="467"/>
        <end position="485"/>
    </location>
</feature>
<dbReference type="Gene3D" id="3.40.50.300">
    <property type="entry name" value="P-loop containing nucleotide triphosphate hydrolases"/>
    <property type="match status" value="2"/>
</dbReference>
<evidence type="ECO:0000313" key="4">
    <source>
        <dbReference type="EMBL" id="TWL28662.1"/>
    </source>
</evidence>
<dbReference type="RefSeq" id="WP_011197711.1">
    <property type="nucleotide sequence ID" value="NZ_BEXU01000023.1"/>
</dbReference>
<organism evidence="4 5">
    <name type="scientific">Bacillus licheniformis</name>
    <dbReference type="NCBI Taxonomy" id="1402"/>
    <lineage>
        <taxon>Bacteria</taxon>
        <taxon>Bacillati</taxon>
        <taxon>Bacillota</taxon>
        <taxon>Bacilli</taxon>
        <taxon>Bacillales</taxon>
        <taxon>Bacillaceae</taxon>
        <taxon>Bacillus</taxon>
    </lineage>
</organism>
<feature type="coiled-coil region" evidence="1">
    <location>
        <begin position="553"/>
        <end position="580"/>
    </location>
</feature>
<feature type="transmembrane region" description="Helical" evidence="2">
    <location>
        <begin position="491"/>
        <end position="506"/>
    </location>
</feature>
<feature type="coiled-coil region" evidence="1">
    <location>
        <begin position="611"/>
        <end position="801"/>
    </location>
</feature>
<sequence length="988" mass="112690">MNIHAIHIYGYGKFANQTFRLSPSNLHLIYGLNEAGKTTLMSFIESVLFGFPKTKRYEPKTGVIYGGMLEVGHPDFGQIRIERTAGKPERVTVYLEDGSTKPEGFLNELLSGIDRQLYKAIYSFDVFGLQEIHKFNRDKIGRFLLFSSLFGSDAISKLDAGLVKKQEELFKPNGRKPELNQELDRLKRLSEDLKKAKAREGGYYRLLNEKKGAEASIKESGQLLKDLEHLVLQIEQAIEILPAAAEMRQLKEQLASLGGSEESRFPEGGLFELEKLESHLHPKAAQLKALEEKKRGLEQRAAAFAPAEDFLEHEAEAEELLTAYPFYQSYTEKIASLTEQLHQINGRVQAGLDRLQIEEYDILNADTTYEYEWKLQETVQAYIELRELKRSLDERFEQARADLEEAEQAHAALSNEVMPDDVRKQKEETLGRLASAGGHAGRREELILQLSYLKQEQKVRMKRRRTAFAGALCAAFAAAFAALFFKEWFPGALLAPILLIFAAFILKKPEPSAAAAFIQKQLDDIDHSGSKGGVSDSALREELWKDDQTRQLLIAKQAELRQKEAEYERAIQKFEEWEKDIRPYQEKTERYLKELNLSIDPSFLADAYALIKELREEILKKRDIEKELSRLHAKKASFEAGLRKLVTSLSLAGGSVQEQVFQLKSELESQKEKLRQKQEADVSLKHAAEQIKELAKEVEYFQSQIAELFQKAGADGREMFVGLAKRDQARKELTARLGQLKRELGRQDEKAVMLASGHSLAELKGKLAETQEKRARIEKQLTEERQTAANFHAELARLEESGAVSELAYQTGMQKERVAELAKKWAAVKLIRQAVQNKIDEHKKVRLPKLLQTAETLLNPLTAGQYEKIYFSETDDSMMVMRKDGALFCAHELSQATCEQLYLAIRFALALSHQKNVKLPFQLDDSFVHFDQERFKQVLNILKKLSGEDQQILYFTCHEHVREAFRDEDVILLPSGMKKVEGKEMTNK</sequence>
<dbReference type="InterPro" id="IPR027417">
    <property type="entry name" value="P-loop_NTPase"/>
</dbReference>
<evidence type="ECO:0000313" key="5">
    <source>
        <dbReference type="Proteomes" id="UP000435910"/>
    </source>
</evidence>
<reference evidence="4 5" key="1">
    <citation type="submission" date="2019-06" db="EMBL/GenBank/DDBJ databases">
        <title>Genome sequence analysis of &gt;100 Bacillus licheniformis strains suggests intrinsic resistance to this species.</title>
        <authorList>
            <person name="Wels M."/>
            <person name="Siezen R.J."/>
            <person name="Johansen E."/>
            <person name="Stuer-Lauridsen B."/>
            <person name="Bjerre K."/>
            <person name="Nielsen B.K.K."/>
        </authorList>
    </citation>
    <scope>NUCLEOTIDE SEQUENCE [LARGE SCALE GENOMIC DNA]</scope>
    <source>
        <strain evidence="4 5">BAC-16736</strain>
    </source>
</reference>
<dbReference type="PANTHER" id="PTHR41259">
    <property type="entry name" value="DOUBLE-STRAND BREAK REPAIR RAD50 ATPASE, PUTATIVE-RELATED"/>
    <property type="match status" value="1"/>
</dbReference>
<gene>
    <name evidence="4" type="ORF">CHCC16736_3264</name>
</gene>
<dbReference type="EMBL" id="NILC01000021">
    <property type="protein sequence ID" value="TWL28662.1"/>
    <property type="molecule type" value="Genomic_DNA"/>
</dbReference>
<accession>A0A415J0B3</accession>
<name>A0A415J0B3_BACLI</name>
<dbReference type="InterPro" id="IPR038734">
    <property type="entry name" value="YhaN_AAA"/>
</dbReference>
<keyword evidence="2" id="KW-1133">Transmembrane helix</keyword>
<keyword evidence="1" id="KW-0175">Coiled coil</keyword>
<comment type="caution">
    <text evidence="4">The sequence shown here is derived from an EMBL/GenBank/DDBJ whole genome shotgun (WGS) entry which is preliminary data.</text>
</comment>
<feature type="domain" description="YhaN AAA" evidence="3">
    <location>
        <begin position="1"/>
        <end position="199"/>
    </location>
</feature>
<evidence type="ECO:0000259" key="3">
    <source>
        <dbReference type="Pfam" id="PF13514"/>
    </source>
</evidence>
<keyword evidence="2" id="KW-0472">Membrane</keyword>
<dbReference type="PANTHER" id="PTHR41259:SF1">
    <property type="entry name" value="DOUBLE-STRAND BREAK REPAIR RAD50 ATPASE, PUTATIVE-RELATED"/>
    <property type="match status" value="1"/>
</dbReference>
<dbReference type="AlphaFoldDB" id="A0A415J0B3"/>
<proteinExistence type="predicted"/>
<dbReference type="GeneID" id="92862353"/>
<dbReference type="OMA" id="MKEWQGK"/>